<feature type="domain" description="Type I restriction modification DNA specificity" evidence="4">
    <location>
        <begin position="205"/>
        <end position="369"/>
    </location>
</feature>
<dbReference type="RefSeq" id="WP_008151813.1">
    <property type="nucleotide sequence ID" value="NZ_CP102285.1"/>
</dbReference>
<dbReference type="PANTHER" id="PTHR30408">
    <property type="entry name" value="TYPE-1 RESTRICTION ENZYME ECOKI SPECIFICITY PROTEIN"/>
    <property type="match status" value="1"/>
</dbReference>
<keyword evidence="3" id="KW-0238">DNA-binding</keyword>
<evidence type="ECO:0000256" key="2">
    <source>
        <dbReference type="ARBA" id="ARBA00022747"/>
    </source>
</evidence>
<dbReference type="Pfam" id="PF01420">
    <property type="entry name" value="Methylase_S"/>
    <property type="match status" value="2"/>
</dbReference>
<evidence type="ECO:0000313" key="6">
    <source>
        <dbReference type="Proteomes" id="UP000005510"/>
    </source>
</evidence>
<dbReference type="STRING" id="537006.PRABACTJOHN_03534"/>
<name>B7BEQ5_9BACT</name>
<protein>
    <recommendedName>
        <fullName evidence="4">Type I restriction modification DNA specificity domain-containing protein</fullName>
    </recommendedName>
</protein>
<comment type="caution">
    <text evidence="5">The sequence shown here is derived from an EMBL/GenBank/DDBJ whole genome shotgun (WGS) entry which is preliminary data.</text>
</comment>
<reference evidence="5 6" key="1">
    <citation type="submission" date="2008-10" db="EMBL/GenBank/DDBJ databases">
        <title>Draft genome sequence of Parabacteroides johnsonii (DSM 18315).</title>
        <authorList>
            <person name="Sudarsanam P."/>
            <person name="Ley R."/>
            <person name="Guruge J."/>
            <person name="Turnbaugh P.J."/>
            <person name="Mahowald M."/>
            <person name="Liep D."/>
            <person name="Gordon J."/>
        </authorList>
    </citation>
    <scope>NUCLEOTIDE SEQUENCE [LARGE SCALE GENOMIC DNA]</scope>
    <source>
        <strain evidence="5 6">DSM 18315</strain>
    </source>
</reference>
<reference evidence="5 6" key="2">
    <citation type="submission" date="2008-10" db="EMBL/GenBank/DDBJ databases">
        <authorList>
            <person name="Fulton L."/>
            <person name="Clifton S."/>
            <person name="Fulton B."/>
            <person name="Xu J."/>
            <person name="Minx P."/>
            <person name="Pepin K.H."/>
            <person name="Johnson M."/>
            <person name="Bhonagiri V."/>
            <person name="Nash W.E."/>
            <person name="Mardis E.R."/>
            <person name="Wilson R.K."/>
        </authorList>
    </citation>
    <scope>NUCLEOTIDE SEQUENCE [LARGE SCALE GENOMIC DNA]</scope>
    <source>
        <strain evidence="5 6">DSM 18315</strain>
    </source>
</reference>
<dbReference type="InterPro" id="IPR044946">
    <property type="entry name" value="Restrct_endonuc_typeI_TRD_sf"/>
</dbReference>
<dbReference type="Gene3D" id="3.90.220.20">
    <property type="entry name" value="DNA methylase specificity domains"/>
    <property type="match status" value="2"/>
</dbReference>
<dbReference type="Proteomes" id="UP000005510">
    <property type="component" value="Unassembled WGS sequence"/>
</dbReference>
<dbReference type="GO" id="GO:0009307">
    <property type="term" value="P:DNA restriction-modification system"/>
    <property type="evidence" value="ECO:0007669"/>
    <property type="project" value="UniProtKB-KW"/>
</dbReference>
<evidence type="ECO:0000259" key="4">
    <source>
        <dbReference type="Pfam" id="PF01420"/>
    </source>
</evidence>
<dbReference type="GeneID" id="93406873"/>
<dbReference type="InterPro" id="IPR052021">
    <property type="entry name" value="Type-I_RS_S_subunit"/>
</dbReference>
<sequence>MSQFIEMFGTVESYCKLEDLVSDTFPGEWGSEPTSENAIKVIRTTNFTNEGHLDLADVVTRDIEPKKVARKKLKQGDTILERSGGTKDNPVGRVVFFDEIGDYLLNNFTQALRPKESVNPVYLFYALYNSYNINKAAMRAMASQTTGIQNLSMSDFMSKSIVLPSRDEQNKFEQIYRQADKSKFGDFKSQFIEMFGNPLSLNQKNELKRLGECCILNPRRPNIALCDTDKVSFIPMPAVSEDGYLVDMTDEEYGKVKKGFTYFENNDVLFAKITPCMENGKGAIVHGLINGIGMGSTEFHVLRPINGISSPYWLLALTRMPIFRERAAKNMSGTGGQKRVSASYLDHFMVGLPAIEEQRRFEAIYRQADKSKSVIQKTLVYLNDIQSDELGKIA</sequence>
<evidence type="ECO:0000256" key="3">
    <source>
        <dbReference type="ARBA" id="ARBA00023125"/>
    </source>
</evidence>
<dbReference type="HOGENOM" id="CLU_716986_0_0_10"/>
<dbReference type="InterPro" id="IPR000055">
    <property type="entry name" value="Restrct_endonuc_typeI_TRD"/>
</dbReference>
<comment type="similarity">
    <text evidence="1">Belongs to the type-I restriction system S methylase family.</text>
</comment>
<evidence type="ECO:0000256" key="1">
    <source>
        <dbReference type="ARBA" id="ARBA00010923"/>
    </source>
</evidence>
<proteinExistence type="inferred from homology"/>
<dbReference type="PANTHER" id="PTHR30408:SF12">
    <property type="entry name" value="TYPE I RESTRICTION ENZYME MJAVIII SPECIFICITY SUBUNIT"/>
    <property type="match status" value="1"/>
</dbReference>
<dbReference type="SUPFAM" id="SSF116734">
    <property type="entry name" value="DNA methylase specificity domain"/>
    <property type="match status" value="2"/>
</dbReference>
<dbReference type="CDD" id="cd17260">
    <property type="entry name" value="RMtype1_S_EcoEI-TRD1-CR1_like"/>
    <property type="match status" value="1"/>
</dbReference>
<evidence type="ECO:0000313" key="5">
    <source>
        <dbReference type="EMBL" id="EEC95088.1"/>
    </source>
</evidence>
<organism evidence="5 6">
    <name type="scientific">Parabacteroides johnsonii DSM 18315</name>
    <dbReference type="NCBI Taxonomy" id="537006"/>
    <lineage>
        <taxon>Bacteria</taxon>
        <taxon>Pseudomonadati</taxon>
        <taxon>Bacteroidota</taxon>
        <taxon>Bacteroidia</taxon>
        <taxon>Bacteroidales</taxon>
        <taxon>Tannerellaceae</taxon>
        <taxon>Parabacteroides</taxon>
    </lineage>
</organism>
<dbReference type="GO" id="GO:0003677">
    <property type="term" value="F:DNA binding"/>
    <property type="evidence" value="ECO:0007669"/>
    <property type="project" value="UniProtKB-KW"/>
</dbReference>
<feature type="domain" description="Type I restriction modification DNA specificity" evidence="4">
    <location>
        <begin position="36"/>
        <end position="173"/>
    </location>
</feature>
<dbReference type="EMBL" id="ABYH01000373">
    <property type="protein sequence ID" value="EEC95088.1"/>
    <property type="molecule type" value="Genomic_DNA"/>
</dbReference>
<accession>B7BEQ5</accession>
<gene>
    <name evidence="5" type="ORF">PRABACTJOHN_03534</name>
</gene>
<dbReference type="AlphaFoldDB" id="B7BEQ5"/>
<keyword evidence="2" id="KW-0680">Restriction system</keyword>